<dbReference type="InterPro" id="IPR036890">
    <property type="entry name" value="HATPase_C_sf"/>
</dbReference>
<evidence type="ECO:0000256" key="4">
    <source>
        <dbReference type="ARBA" id="ARBA00022475"/>
    </source>
</evidence>
<keyword evidence="5" id="KW-0597">Phosphoprotein</keyword>
<accession>A0A6N6VGJ4</accession>
<keyword evidence="11 16" id="KW-1133">Transmembrane helix</keyword>
<dbReference type="SMART" id="SM00388">
    <property type="entry name" value="HisKA"/>
    <property type="match status" value="1"/>
</dbReference>
<dbReference type="InterPro" id="IPR004358">
    <property type="entry name" value="Sig_transdc_His_kin-like_C"/>
</dbReference>
<feature type="region of interest" description="Disordered" evidence="15">
    <location>
        <begin position="1"/>
        <end position="31"/>
    </location>
</feature>
<dbReference type="CDD" id="cd00082">
    <property type="entry name" value="HisKA"/>
    <property type="match status" value="1"/>
</dbReference>
<feature type="domain" description="Histidine kinase" evidence="17">
    <location>
        <begin position="537"/>
        <end position="768"/>
    </location>
</feature>
<keyword evidence="8" id="KW-0547">Nucleotide-binding</keyword>
<evidence type="ECO:0000256" key="14">
    <source>
        <dbReference type="SAM" id="Coils"/>
    </source>
</evidence>
<dbReference type="PRINTS" id="PR00344">
    <property type="entry name" value="BCTRLSENSOR"/>
</dbReference>
<evidence type="ECO:0000256" key="3">
    <source>
        <dbReference type="ARBA" id="ARBA00012438"/>
    </source>
</evidence>
<dbReference type="Pfam" id="PF02518">
    <property type="entry name" value="HATPase_c"/>
    <property type="match status" value="1"/>
</dbReference>
<keyword evidence="14" id="KW-0175">Coiled coil</keyword>
<dbReference type="SUPFAM" id="SSF55874">
    <property type="entry name" value="ATPase domain of HSP90 chaperone/DNA topoisomerase II/histidine kinase"/>
    <property type="match status" value="1"/>
</dbReference>
<sequence length="789" mass="86533">MAPHFAGRRKARSVPRARTPPGMTATDQSTRRSWDSRLWGLMSRRGFSGALAVGLVVAALVLGSFTYLTLTGLTPLRPGRVLVIVLLLSNMSIVLILFALICWRVVRLIIARVSGAAGAKLHARLVAMFAVVAIMPAIIVAVFAAVTLNRGLDAWFSERTQTIISNAQTVAEAYLDEHHHVLRGDALAMVTDLDRAAPYLASNPERFQQLVATQAALRSLPAAYVINSKGRLLAKVTASVAPDMGLPLPEQFEKADKGEAVLWTVQQHNQIRALVKLSSLEDTYLYVGRFVDARVLEHLAQTREAVDEYQSLEKRRITFQVTFALIYVAMALVTLLAAIWLGLWASNRIIDPIGKLVQASERVSAGDWGARVEPGETGDELDVLSNAFNRMTSQLENQRKELVDANHELDQRRQFTEAVLSGVSAGVFGLDYEGHINHANRAALRFFGKVADALVGRDIAAAIPEMAAVVREAQAHPDRRAQAQVVLMREGLERTLNIRVTSELTESALGGFVLTFDDITELVRAQRTSAWADVARRIAHEIKNPLTPIQLSAERLRRKYTKEIHTDPEVFQQCTDTIIRQVTDIGRMVDEFSSFARMPTAHIKPIEINEIVRQAVFLQRVAQPDIDYQLDMSSDPVVLDCDGRLVSQALTNILKNAAEAIRGQEPEAEEEGAAHREGHLGRIHVALVPALETVSIVVTDSGCGLPQTDRARLTEPYMTTRAKGTGLGLAIVNKVMEDHGGSLLLSDAPAAEGWESGARVTLVFPRLHGDAEQPEAIETTTENEAVNGI</sequence>
<feature type="transmembrane region" description="Helical" evidence="16">
    <location>
        <begin position="82"/>
        <end position="106"/>
    </location>
</feature>
<evidence type="ECO:0000256" key="7">
    <source>
        <dbReference type="ARBA" id="ARBA00022692"/>
    </source>
</evidence>
<dbReference type="PANTHER" id="PTHR43065:SF10">
    <property type="entry name" value="PEROXIDE STRESS-ACTIVATED HISTIDINE KINASE MAK3"/>
    <property type="match status" value="1"/>
</dbReference>
<dbReference type="SUPFAM" id="SSF55785">
    <property type="entry name" value="PYP-like sensor domain (PAS domain)"/>
    <property type="match status" value="1"/>
</dbReference>
<dbReference type="PIRSF" id="PIRSF037532">
    <property type="entry name" value="STHK_NtrY"/>
    <property type="match status" value="1"/>
</dbReference>
<keyword evidence="21" id="KW-1185">Reference proteome</keyword>
<dbReference type="InterPro" id="IPR017232">
    <property type="entry name" value="NtrY"/>
</dbReference>
<evidence type="ECO:0000256" key="10">
    <source>
        <dbReference type="ARBA" id="ARBA00022840"/>
    </source>
</evidence>
<protein>
    <recommendedName>
        <fullName evidence="3">histidine kinase</fullName>
        <ecNumber evidence="3">2.7.13.3</ecNumber>
    </recommendedName>
</protein>
<dbReference type="Pfam" id="PF00989">
    <property type="entry name" value="PAS"/>
    <property type="match status" value="1"/>
</dbReference>
<evidence type="ECO:0000259" key="17">
    <source>
        <dbReference type="PROSITE" id="PS50109"/>
    </source>
</evidence>
<dbReference type="AlphaFoldDB" id="A0A6N6VGJ4"/>
<dbReference type="CDD" id="cd06225">
    <property type="entry name" value="HAMP"/>
    <property type="match status" value="1"/>
</dbReference>
<dbReference type="InterPro" id="IPR013767">
    <property type="entry name" value="PAS_fold"/>
</dbReference>
<dbReference type="InterPro" id="IPR000014">
    <property type="entry name" value="PAS"/>
</dbReference>
<dbReference type="GO" id="GO:0005886">
    <property type="term" value="C:plasma membrane"/>
    <property type="evidence" value="ECO:0007669"/>
    <property type="project" value="UniProtKB-SubCell"/>
</dbReference>
<feature type="transmembrane region" description="Helical" evidence="16">
    <location>
        <begin position="324"/>
        <end position="345"/>
    </location>
</feature>
<evidence type="ECO:0000256" key="15">
    <source>
        <dbReference type="SAM" id="MobiDB-lite"/>
    </source>
</evidence>
<comment type="catalytic activity">
    <reaction evidence="1">
        <text>ATP + protein L-histidine = ADP + protein N-phospho-L-histidine.</text>
        <dbReference type="EC" id="2.7.13.3"/>
    </reaction>
</comment>
<keyword evidence="9" id="KW-0418">Kinase</keyword>
<dbReference type="InterPro" id="IPR003661">
    <property type="entry name" value="HisK_dim/P_dom"/>
</dbReference>
<dbReference type="EC" id="2.7.13.3" evidence="3"/>
<feature type="transmembrane region" description="Helical" evidence="16">
    <location>
        <begin position="126"/>
        <end position="148"/>
    </location>
</feature>
<keyword evidence="12" id="KW-0902">Two-component regulatory system</keyword>
<evidence type="ECO:0000256" key="9">
    <source>
        <dbReference type="ARBA" id="ARBA00022777"/>
    </source>
</evidence>
<keyword evidence="6" id="KW-0808">Transferase</keyword>
<evidence type="ECO:0000256" key="6">
    <source>
        <dbReference type="ARBA" id="ARBA00022679"/>
    </source>
</evidence>
<dbReference type="GO" id="GO:0006355">
    <property type="term" value="P:regulation of DNA-templated transcription"/>
    <property type="evidence" value="ECO:0007669"/>
    <property type="project" value="InterPro"/>
</dbReference>
<evidence type="ECO:0000313" key="20">
    <source>
        <dbReference type="EMBL" id="KAB7739358.1"/>
    </source>
</evidence>
<reference evidence="20 21" key="1">
    <citation type="submission" date="2019-09" db="EMBL/GenBank/DDBJ databases">
        <title>Parvibaculum sedimenti sp. nov., isolated from sediment.</title>
        <authorList>
            <person name="Wang Y."/>
        </authorList>
    </citation>
    <scope>NUCLEOTIDE SEQUENCE [LARGE SCALE GENOMIC DNA]</scope>
    <source>
        <strain evidence="20 21">HXT-9</strain>
    </source>
</reference>
<evidence type="ECO:0000256" key="13">
    <source>
        <dbReference type="ARBA" id="ARBA00023136"/>
    </source>
</evidence>
<evidence type="ECO:0000256" key="5">
    <source>
        <dbReference type="ARBA" id="ARBA00022553"/>
    </source>
</evidence>
<feature type="coiled-coil region" evidence="14">
    <location>
        <begin position="381"/>
        <end position="412"/>
    </location>
</feature>
<proteinExistence type="predicted"/>
<dbReference type="Pfam" id="PF00672">
    <property type="entry name" value="HAMP"/>
    <property type="match status" value="1"/>
</dbReference>
<feature type="domain" description="HAMP" evidence="19">
    <location>
        <begin position="347"/>
        <end position="400"/>
    </location>
</feature>
<dbReference type="PROSITE" id="PS50885">
    <property type="entry name" value="HAMP"/>
    <property type="match status" value="1"/>
</dbReference>
<evidence type="ECO:0000259" key="18">
    <source>
        <dbReference type="PROSITE" id="PS50112"/>
    </source>
</evidence>
<feature type="domain" description="PAS" evidence="18">
    <location>
        <begin position="412"/>
        <end position="495"/>
    </location>
</feature>
<dbReference type="GO" id="GO:0005524">
    <property type="term" value="F:ATP binding"/>
    <property type="evidence" value="ECO:0007669"/>
    <property type="project" value="UniProtKB-KW"/>
</dbReference>
<keyword evidence="4" id="KW-1003">Cell membrane</keyword>
<keyword evidence="13 16" id="KW-0472">Membrane</keyword>
<evidence type="ECO:0000256" key="2">
    <source>
        <dbReference type="ARBA" id="ARBA00004651"/>
    </source>
</evidence>
<keyword evidence="7 16" id="KW-0812">Transmembrane</keyword>
<dbReference type="PROSITE" id="PS50109">
    <property type="entry name" value="HIS_KIN"/>
    <property type="match status" value="1"/>
</dbReference>
<dbReference type="Gene3D" id="6.10.340.10">
    <property type="match status" value="1"/>
</dbReference>
<evidence type="ECO:0000313" key="21">
    <source>
        <dbReference type="Proteomes" id="UP000468901"/>
    </source>
</evidence>
<dbReference type="InterPro" id="IPR045671">
    <property type="entry name" value="NtrY-like_N"/>
</dbReference>
<name>A0A6N6VGJ4_9HYPH</name>
<organism evidence="20 21">
    <name type="scientific">Parvibaculum sedimenti</name>
    <dbReference type="NCBI Taxonomy" id="2608632"/>
    <lineage>
        <taxon>Bacteria</taxon>
        <taxon>Pseudomonadati</taxon>
        <taxon>Pseudomonadota</taxon>
        <taxon>Alphaproteobacteria</taxon>
        <taxon>Hyphomicrobiales</taxon>
        <taxon>Parvibaculaceae</taxon>
        <taxon>Parvibaculum</taxon>
    </lineage>
</organism>
<gene>
    <name evidence="20" type="ORF">F2P47_13080</name>
</gene>
<evidence type="ECO:0000256" key="12">
    <source>
        <dbReference type="ARBA" id="ARBA00023012"/>
    </source>
</evidence>
<feature type="compositionally biased region" description="Basic residues" evidence="15">
    <location>
        <begin position="1"/>
        <end position="15"/>
    </location>
</feature>
<dbReference type="PROSITE" id="PS50112">
    <property type="entry name" value="PAS"/>
    <property type="match status" value="1"/>
</dbReference>
<dbReference type="Gene3D" id="1.10.287.130">
    <property type="match status" value="1"/>
</dbReference>
<dbReference type="NCBIfam" id="TIGR00229">
    <property type="entry name" value="sensory_box"/>
    <property type="match status" value="1"/>
</dbReference>
<evidence type="ECO:0000259" key="19">
    <source>
        <dbReference type="PROSITE" id="PS50885"/>
    </source>
</evidence>
<dbReference type="SMART" id="SM00387">
    <property type="entry name" value="HATPase_c"/>
    <property type="match status" value="1"/>
</dbReference>
<keyword evidence="10" id="KW-0067">ATP-binding</keyword>
<evidence type="ECO:0000256" key="8">
    <source>
        <dbReference type="ARBA" id="ARBA00022741"/>
    </source>
</evidence>
<dbReference type="Pfam" id="PF19312">
    <property type="entry name" value="NtrY_N"/>
    <property type="match status" value="1"/>
</dbReference>
<dbReference type="Gene3D" id="3.30.565.10">
    <property type="entry name" value="Histidine kinase-like ATPase, C-terminal domain"/>
    <property type="match status" value="1"/>
</dbReference>
<dbReference type="SMART" id="SM00091">
    <property type="entry name" value="PAS"/>
    <property type="match status" value="1"/>
</dbReference>
<evidence type="ECO:0000256" key="1">
    <source>
        <dbReference type="ARBA" id="ARBA00000085"/>
    </source>
</evidence>
<comment type="subcellular location">
    <subcellularLocation>
        <location evidence="2">Cell membrane</location>
        <topology evidence="2">Multi-pass membrane protein</topology>
    </subcellularLocation>
</comment>
<dbReference type="InterPro" id="IPR003594">
    <property type="entry name" value="HATPase_dom"/>
</dbReference>
<dbReference type="InterPro" id="IPR036097">
    <property type="entry name" value="HisK_dim/P_sf"/>
</dbReference>
<dbReference type="SUPFAM" id="SSF158472">
    <property type="entry name" value="HAMP domain-like"/>
    <property type="match status" value="1"/>
</dbReference>
<dbReference type="PANTHER" id="PTHR43065">
    <property type="entry name" value="SENSOR HISTIDINE KINASE"/>
    <property type="match status" value="1"/>
</dbReference>
<dbReference type="GO" id="GO:0000155">
    <property type="term" value="F:phosphorelay sensor kinase activity"/>
    <property type="evidence" value="ECO:0007669"/>
    <property type="project" value="InterPro"/>
</dbReference>
<dbReference type="Proteomes" id="UP000468901">
    <property type="component" value="Unassembled WGS sequence"/>
</dbReference>
<evidence type="ECO:0000256" key="16">
    <source>
        <dbReference type="SAM" id="Phobius"/>
    </source>
</evidence>
<dbReference type="InterPro" id="IPR003660">
    <property type="entry name" value="HAMP_dom"/>
</dbReference>
<evidence type="ECO:0000256" key="11">
    <source>
        <dbReference type="ARBA" id="ARBA00022989"/>
    </source>
</evidence>
<dbReference type="SMART" id="SM00304">
    <property type="entry name" value="HAMP"/>
    <property type="match status" value="1"/>
</dbReference>
<feature type="transmembrane region" description="Helical" evidence="16">
    <location>
        <begin position="47"/>
        <end position="70"/>
    </location>
</feature>
<dbReference type="Pfam" id="PF00512">
    <property type="entry name" value="HisKA"/>
    <property type="match status" value="1"/>
</dbReference>
<dbReference type="InterPro" id="IPR005467">
    <property type="entry name" value="His_kinase_dom"/>
</dbReference>
<comment type="caution">
    <text evidence="20">The sequence shown here is derived from an EMBL/GenBank/DDBJ whole genome shotgun (WGS) entry which is preliminary data.</text>
</comment>
<dbReference type="SUPFAM" id="SSF47384">
    <property type="entry name" value="Homodimeric domain of signal transducing histidine kinase"/>
    <property type="match status" value="1"/>
</dbReference>
<dbReference type="InterPro" id="IPR035965">
    <property type="entry name" value="PAS-like_dom_sf"/>
</dbReference>
<dbReference type="CDD" id="cd00130">
    <property type="entry name" value="PAS"/>
    <property type="match status" value="1"/>
</dbReference>
<dbReference type="Gene3D" id="3.30.450.20">
    <property type="entry name" value="PAS domain"/>
    <property type="match status" value="1"/>
</dbReference>
<dbReference type="EMBL" id="WESC01000011">
    <property type="protein sequence ID" value="KAB7739358.1"/>
    <property type="molecule type" value="Genomic_DNA"/>
</dbReference>